<dbReference type="InterPro" id="IPR015510">
    <property type="entry name" value="PGRP"/>
</dbReference>
<name>A0A1G8PTQ1_9RHOB</name>
<comment type="similarity">
    <text evidence="1">Belongs to the N-acetylmuramoyl-L-alanine amidase 2 family.</text>
</comment>
<dbReference type="Proteomes" id="UP000199093">
    <property type="component" value="Unassembled WGS sequence"/>
</dbReference>
<proteinExistence type="inferred from homology"/>
<dbReference type="GO" id="GO:0008270">
    <property type="term" value="F:zinc ion binding"/>
    <property type="evidence" value="ECO:0007669"/>
    <property type="project" value="InterPro"/>
</dbReference>
<dbReference type="PANTHER" id="PTHR11022:SF41">
    <property type="entry name" value="PEPTIDOGLYCAN-RECOGNITION PROTEIN LC-RELATED"/>
    <property type="match status" value="1"/>
</dbReference>
<dbReference type="CDD" id="cd06583">
    <property type="entry name" value="PGRP"/>
    <property type="match status" value="1"/>
</dbReference>
<dbReference type="GO" id="GO:0009253">
    <property type="term" value="P:peptidoglycan catabolic process"/>
    <property type="evidence" value="ECO:0007669"/>
    <property type="project" value="InterPro"/>
</dbReference>
<gene>
    <name evidence="4" type="ORF">SAMN04487993_101399</name>
</gene>
<dbReference type="RefSeq" id="WP_165616838.1">
    <property type="nucleotide sequence ID" value="NZ_FNEJ01000013.1"/>
</dbReference>
<dbReference type="InterPro" id="IPR002502">
    <property type="entry name" value="Amidase_domain"/>
</dbReference>
<dbReference type="InterPro" id="IPR036505">
    <property type="entry name" value="Amidase/PGRP_sf"/>
</dbReference>
<protein>
    <submittedName>
        <fullName evidence="4">N-acetylmuramoyl-L-alanine amidase</fullName>
    </submittedName>
</protein>
<evidence type="ECO:0000259" key="2">
    <source>
        <dbReference type="SMART" id="SM00644"/>
    </source>
</evidence>
<dbReference type="SUPFAM" id="SSF55846">
    <property type="entry name" value="N-acetylmuramoyl-L-alanine amidase-like"/>
    <property type="match status" value="1"/>
</dbReference>
<dbReference type="Gene3D" id="3.40.80.10">
    <property type="entry name" value="Peptidoglycan recognition protein-like"/>
    <property type="match status" value="1"/>
</dbReference>
<dbReference type="SMART" id="SM00644">
    <property type="entry name" value="Ami_2"/>
    <property type="match status" value="1"/>
</dbReference>
<feature type="domain" description="N-acetylmuramoyl-L-alanine amidase" evidence="2">
    <location>
        <begin position="112"/>
        <end position="252"/>
    </location>
</feature>
<feature type="domain" description="Peptidoglycan recognition protein family" evidence="3">
    <location>
        <begin position="110"/>
        <end position="246"/>
    </location>
</feature>
<dbReference type="InterPro" id="IPR006619">
    <property type="entry name" value="PGRP_domain_met/bac"/>
</dbReference>
<dbReference type="Pfam" id="PF01510">
    <property type="entry name" value="Amidase_2"/>
    <property type="match status" value="1"/>
</dbReference>
<sequence>MRQEIRLLQAAASALGFTVGPADGLWGPKTRAGLEALRDAHQGRWGDPVLQIGRALIDLGYLTEGPLSRAWTPELDRTLGELIAADGLPRSGAVIEATTQPASPPLRPGHGNRLFQGRAGHLVRLFVLHTTATPTSWWQGKTNAQMFAEIRRWHMDKGWRDIGYHGVIFPDGEIIEGRPWGEIGAHVVGHNAGSLGYSMVPIRTITRMGRAEDFYTEATLSAMRGVIARACARTPITRIAGHNEFAAKLCPGFVVTPEDWAPAGWAA</sequence>
<evidence type="ECO:0000256" key="1">
    <source>
        <dbReference type="ARBA" id="ARBA00007553"/>
    </source>
</evidence>
<dbReference type="EMBL" id="FNEJ01000013">
    <property type="protein sequence ID" value="SDI95595.1"/>
    <property type="molecule type" value="Genomic_DNA"/>
</dbReference>
<dbReference type="STRING" id="555512.SAMN04487993_101399"/>
<organism evidence="4 5">
    <name type="scientific">Salipiger marinus</name>
    <dbReference type="NCBI Taxonomy" id="555512"/>
    <lineage>
        <taxon>Bacteria</taxon>
        <taxon>Pseudomonadati</taxon>
        <taxon>Pseudomonadota</taxon>
        <taxon>Alphaproteobacteria</taxon>
        <taxon>Rhodobacterales</taxon>
        <taxon>Roseobacteraceae</taxon>
        <taxon>Salipiger</taxon>
    </lineage>
</organism>
<evidence type="ECO:0000313" key="4">
    <source>
        <dbReference type="EMBL" id="SDI95595.1"/>
    </source>
</evidence>
<accession>A0A1G8PTQ1</accession>
<dbReference type="AlphaFoldDB" id="A0A1G8PTQ1"/>
<dbReference type="SMART" id="SM00701">
    <property type="entry name" value="PGRP"/>
    <property type="match status" value="1"/>
</dbReference>
<dbReference type="PANTHER" id="PTHR11022">
    <property type="entry name" value="PEPTIDOGLYCAN RECOGNITION PROTEIN"/>
    <property type="match status" value="1"/>
</dbReference>
<keyword evidence="5" id="KW-1185">Reference proteome</keyword>
<evidence type="ECO:0000259" key="3">
    <source>
        <dbReference type="SMART" id="SM00701"/>
    </source>
</evidence>
<dbReference type="GO" id="GO:0008745">
    <property type="term" value="F:N-acetylmuramoyl-L-alanine amidase activity"/>
    <property type="evidence" value="ECO:0007669"/>
    <property type="project" value="InterPro"/>
</dbReference>
<reference evidence="4 5" key="1">
    <citation type="submission" date="2016-10" db="EMBL/GenBank/DDBJ databases">
        <authorList>
            <person name="de Groot N.N."/>
        </authorList>
    </citation>
    <scope>NUCLEOTIDE SEQUENCE [LARGE SCALE GENOMIC DNA]</scope>
    <source>
        <strain evidence="4 5">DSM 26424</strain>
    </source>
</reference>
<evidence type="ECO:0000313" key="5">
    <source>
        <dbReference type="Proteomes" id="UP000199093"/>
    </source>
</evidence>